<accession>A0A3G8WPL2</accession>
<evidence type="ECO:0000313" key="1">
    <source>
        <dbReference type="EMBL" id="AZI21437.1"/>
    </source>
</evidence>
<protein>
    <submittedName>
        <fullName evidence="1">Uncharacterized protein</fullName>
    </submittedName>
</protein>
<gene>
    <name evidence="1" type="ORF">EIH08_07770</name>
</gene>
<dbReference type="Proteomes" id="UP000282297">
    <property type="component" value="Chromosome"/>
</dbReference>
<sequence length="215" mass="25565">MFLAAFFSLQSCRKKVKSPKGGIDIISNVYIGASKNLENRKTFLVSKLNYSGDSILELIPETGFPQMIRERNFILDSLYFTFGEGNVLLSEIQKKQKSRMVFQKTRGAIFTNQNIINYRNRRNLSDTMLFGKKYKRFEINSPWNYTRYYIFPTDTILPYNIYKEAAEDYGGRIERIDAYNKKQDVFVSMQLIPRRNWDDEARDFFKFNHFAQRRR</sequence>
<reference evidence="2" key="1">
    <citation type="submission" date="2018-11" db="EMBL/GenBank/DDBJ databases">
        <title>Proposal to divide the Flavobacteriaceae and reorganize its genera based on Amino Acid Identity values calculated from whole genome sequences.</title>
        <authorList>
            <person name="Nicholson A.C."/>
            <person name="Gulvik C.A."/>
            <person name="Whitney A.M."/>
            <person name="Humrighouse B.W."/>
            <person name="Bell M."/>
            <person name="Holmes B."/>
            <person name="Steigerwalt A.B."/>
            <person name="Villarma A."/>
            <person name="Sheth M."/>
            <person name="Batra D."/>
            <person name="Pryor J."/>
            <person name="Bernardet J.-F."/>
            <person name="Hugo C."/>
            <person name="Kampfer P."/>
            <person name="Newman J.D."/>
            <person name="McQuiston J.R."/>
        </authorList>
    </citation>
    <scope>NUCLEOTIDE SEQUENCE [LARGE SCALE GENOMIC DNA]</scope>
    <source>
        <strain evidence="2">H4753</strain>
    </source>
</reference>
<name>A0A3G8WPL2_9FLAO</name>
<organism evidence="1 2">
    <name type="scientific">Chryseobacterium taklimakanense</name>
    <dbReference type="NCBI Taxonomy" id="536441"/>
    <lineage>
        <taxon>Bacteria</taxon>
        <taxon>Pseudomonadati</taxon>
        <taxon>Bacteroidota</taxon>
        <taxon>Flavobacteriia</taxon>
        <taxon>Flavobacteriales</taxon>
        <taxon>Weeksellaceae</taxon>
        <taxon>Chryseobacterium group</taxon>
        <taxon>Chryseobacterium</taxon>
    </lineage>
</organism>
<evidence type="ECO:0000313" key="2">
    <source>
        <dbReference type="Proteomes" id="UP000282297"/>
    </source>
</evidence>
<dbReference type="EMBL" id="CP034171">
    <property type="protein sequence ID" value="AZI21437.1"/>
    <property type="molecule type" value="Genomic_DNA"/>
</dbReference>
<proteinExistence type="predicted"/>
<dbReference type="AlphaFoldDB" id="A0A3G8WPL2"/>